<dbReference type="Pfam" id="PF10502">
    <property type="entry name" value="Peptidase_S26"/>
    <property type="match status" value="1"/>
</dbReference>
<proteinExistence type="inferred from homology"/>
<dbReference type="InterPro" id="IPR000223">
    <property type="entry name" value="Pept_S26A_signal_pept_1"/>
</dbReference>
<evidence type="ECO:0000256" key="2">
    <source>
        <dbReference type="ARBA" id="ARBA00009370"/>
    </source>
</evidence>
<evidence type="ECO:0000256" key="3">
    <source>
        <dbReference type="RuleBase" id="RU362042"/>
    </source>
</evidence>
<name>A0ABP4MKR0_9ACTN</name>
<dbReference type="Gene3D" id="2.10.109.10">
    <property type="entry name" value="Umud Fragment, subunit A"/>
    <property type="match status" value="1"/>
</dbReference>
<dbReference type="CDD" id="cd06530">
    <property type="entry name" value="S26_SPase_I"/>
    <property type="match status" value="1"/>
</dbReference>
<dbReference type="EMBL" id="BAAAQD010000017">
    <property type="protein sequence ID" value="GAA1543713.1"/>
    <property type="molecule type" value="Genomic_DNA"/>
</dbReference>
<comment type="caution">
    <text evidence="6">The sequence shown here is derived from an EMBL/GenBank/DDBJ whole genome shotgun (WGS) entry which is preliminary data.</text>
</comment>
<dbReference type="PANTHER" id="PTHR43390">
    <property type="entry name" value="SIGNAL PEPTIDASE I"/>
    <property type="match status" value="1"/>
</dbReference>
<accession>A0ABP4MKR0</accession>
<dbReference type="PROSITE" id="PS51257">
    <property type="entry name" value="PROKAR_LIPOPROTEIN"/>
    <property type="match status" value="1"/>
</dbReference>
<comment type="subcellular location">
    <subcellularLocation>
        <location evidence="1">Cell membrane</location>
        <topology evidence="1">Single-pass type II membrane protein</topology>
    </subcellularLocation>
    <subcellularLocation>
        <location evidence="3">Membrane</location>
        <topology evidence="3">Single-pass type II membrane protein</topology>
    </subcellularLocation>
</comment>
<dbReference type="InterPro" id="IPR036286">
    <property type="entry name" value="LexA/Signal_pep-like_sf"/>
</dbReference>
<feature type="chain" id="PRO_5046224141" description="Signal peptidase I" evidence="4">
    <location>
        <begin position="20"/>
        <end position="185"/>
    </location>
</feature>
<dbReference type="SUPFAM" id="SSF51306">
    <property type="entry name" value="LexA/Signal peptidase"/>
    <property type="match status" value="1"/>
</dbReference>
<evidence type="ECO:0000313" key="7">
    <source>
        <dbReference type="Proteomes" id="UP001501470"/>
    </source>
</evidence>
<reference evidence="7" key="1">
    <citation type="journal article" date="2019" name="Int. J. Syst. Evol. Microbiol.">
        <title>The Global Catalogue of Microorganisms (GCM) 10K type strain sequencing project: providing services to taxonomists for standard genome sequencing and annotation.</title>
        <authorList>
            <consortium name="The Broad Institute Genomics Platform"/>
            <consortium name="The Broad Institute Genome Sequencing Center for Infectious Disease"/>
            <person name="Wu L."/>
            <person name="Ma J."/>
        </authorList>
    </citation>
    <scope>NUCLEOTIDE SEQUENCE [LARGE SCALE GENOMIC DNA]</scope>
    <source>
        <strain evidence="7">JCM 15933</strain>
    </source>
</reference>
<comment type="similarity">
    <text evidence="2 3">Belongs to the peptidase S26 family.</text>
</comment>
<evidence type="ECO:0000259" key="5">
    <source>
        <dbReference type="Pfam" id="PF10502"/>
    </source>
</evidence>
<feature type="domain" description="Peptidase S26" evidence="5">
    <location>
        <begin position="13"/>
        <end position="143"/>
    </location>
</feature>
<evidence type="ECO:0000256" key="1">
    <source>
        <dbReference type="ARBA" id="ARBA00004401"/>
    </source>
</evidence>
<keyword evidence="7" id="KW-1185">Reference proteome</keyword>
<gene>
    <name evidence="6" type="ORF">GCM10009827_074300</name>
</gene>
<dbReference type="InterPro" id="IPR019533">
    <property type="entry name" value="Peptidase_S26"/>
</dbReference>
<keyword evidence="4" id="KW-0732">Signal</keyword>
<evidence type="ECO:0000256" key="4">
    <source>
        <dbReference type="SAM" id="SignalP"/>
    </source>
</evidence>
<dbReference type="NCBIfam" id="TIGR02227">
    <property type="entry name" value="sigpep_I_bact"/>
    <property type="match status" value="1"/>
</dbReference>
<dbReference type="EC" id="3.4.21.89" evidence="3"/>
<sequence>MTPRILLCAALLLAGCTAADDRVEYTMATDAMKPKFSADQRFTAKRVPPGSYQPHAGDVVVFTAPSSWDRRGASVARVVAVGGSEIACCDVRGWVTVDGIALDEPYLGENSDLDVLPDDRCASRRFGPVHVATGHVFLMGDSRGMFRWTRVVSAPSPATGSSPWPGERRPATSAIIAGCAGPRTR</sequence>
<dbReference type="PANTHER" id="PTHR43390:SF1">
    <property type="entry name" value="CHLOROPLAST PROCESSING PEPTIDASE"/>
    <property type="match status" value="1"/>
</dbReference>
<feature type="signal peptide" evidence="4">
    <location>
        <begin position="1"/>
        <end position="19"/>
    </location>
</feature>
<dbReference type="Proteomes" id="UP001501470">
    <property type="component" value="Unassembled WGS sequence"/>
</dbReference>
<keyword evidence="3" id="KW-0645">Protease</keyword>
<protein>
    <recommendedName>
        <fullName evidence="3">Signal peptidase I</fullName>
        <ecNumber evidence="3">3.4.21.89</ecNumber>
    </recommendedName>
</protein>
<organism evidence="6 7">
    <name type="scientific">Dactylosporangium maewongense</name>
    <dbReference type="NCBI Taxonomy" id="634393"/>
    <lineage>
        <taxon>Bacteria</taxon>
        <taxon>Bacillati</taxon>
        <taxon>Actinomycetota</taxon>
        <taxon>Actinomycetes</taxon>
        <taxon>Micromonosporales</taxon>
        <taxon>Micromonosporaceae</taxon>
        <taxon>Dactylosporangium</taxon>
    </lineage>
</organism>
<dbReference type="RefSeq" id="WP_344507569.1">
    <property type="nucleotide sequence ID" value="NZ_BAAAQD010000017.1"/>
</dbReference>
<keyword evidence="3" id="KW-0378">Hydrolase</keyword>
<comment type="catalytic activity">
    <reaction evidence="3">
        <text>Cleavage of hydrophobic, N-terminal signal or leader sequences from secreted and periplasmic proteins.</text>
        <dbReference type="EC" id="3.4.21.89"/>
    </reaction>
</comment>
<evidence type="ECO:0000313" key="6">
    <source>
        <dbReference type="EMBL" id="GAA1543713.1"/>
    </source>
</evidence>